<evidence type="ECO:0000313" key="4">
    <source>
        <dbReference type="Proteomes" id="UP001521116"/>
    </source>
</evidence>
<gene>
    <name evidence="3" type="ORF">SLS56_007223</name>
</gene>
<reference evidence="3 4" key="1">
    <citation type="submission" date="2024-02" db="EMBL/GenBank/DDBJ databases">
        <title>De novo assembly and annotation of 12 fungi associated with fruit tree decline syndrome in Ontario, Canada.</title>
        <authorList>
            <person name="Sulman M."/>
            <person name="Ellouze W."/>
            <person name="Ilyukhin E."/>
        </authorList>
    </citation>
    <scope>NUCLEOTIDE SEQUENCE [LARGE SCALE GENOMIC DNA]</scope>
    <source>
        <strain evidence="3 4">M1-105</strain>
    </source>
</reference>
<keyword evidence="1" id="KW-0175">Coiled coil</keyword>
<feature type="coiled-coil region" evidence="1">
    <location>
        <begin position="309"/>
        <end position="340"/>
    </location>
</feature>
<dbReference type="EMBL" id="JAJVDC020000091">
    <property type="protein sequence ID" value="KAL1625639.1"/>
    <property type="molecule type" value="Genomic_DNA"/>
</dbReference>
<name>A0ABR3SNN6_9PEZI</name>
<evidence type="ECO:0000313" key="3">
    <source>
        <dbReference type="EMBL" id="KAL1625639.1"/>
    </source>
</evidence>
<protein>
    <submittedName>
        <fullName evidence="3">Uncharacterized protein</fullName>
    </submittedName>
</protein>
<sequence>MPQPAYITYRLQGIPKGSSKDDVETFVRKAVHCGNDLNFRVKSLANDLSEPDRMVATLLFRSIPELLSGSSGAEQWHLEVPLDKSGKAEVVLQFDTHFYGCTTLYCPSKEDWKMDEDQVDKVNFGAISGILFFGVPNQGMDIKSLIPMAGDGFNRGFLHTLESQSPVLRTQAQQWSQTDADLNCNIINFYETQASPTARLMTDFSAQAFSPPPSGASNAPLDPASLAASALRETVREILKDTLRAELESMLPVKLREILPETLFQVWPPMLDRLAPEVLDPLVKTNLPGLVEEYMGNDGTVEDYIQSVEVRIQEQADRLNLELQETRDECLKEIGNAERDALERLRKVDWDEWFDEIRGLTPSQESHGGMEARKKVGRNSRLGKGLGTPDGSYSEGELDADGGEVEGWEYHYAQSDGILALSQMGFELYTPTEPNTQSDPDIS</sequence>
<organism evidence="3 4">
    <name type="scientific">Neofusicoccum ribis</name>
    <dbReference type="NCBI Taxonomy" id="45134"/>
    <lineage>
        <taxon>Eukaryota</taxon>
        <taxon>Fungi</taxon>
        <taxon>Dikarya</taxon>
        <taxon>Ascomycota</taxon>
        <taxon>Pezizomycotina</taxon>
        <taxon>Dothideomycetes</taxon>
        <taxon>Dothideomycetes incertae sedis</taxon>
        <taxon>Botryosphaeriales</taxon>
        <taxon>Botryosphaeriaceae</taxon>
        <taxon>Neofusicoccum</taxon>
    </lineage>
</organism>
<dbReference type="Proteomes" id="UP001521116">
    <property type="component" value="Unassembled WGS sequence"/>
</dbReference>
<comment type="caution">
    <text evidence="3">The sequence shown here is derived from an EMBL/GenBank/DDBJ whole genome shotgun (WGS) entry which is preliminary data.</text>
</comment>
<evidence type="ECO:0000256" key="2">
    <source>
        <dbReference type="SAM" id="MobiDB-lite"/>
    </source>
</evidence>
<keyword evidence="4" id="KW-1185">Reference proteome</keyword>
<evidence type="ECO:0000256" key="1">
    <source>
        <dbReference type="SAM" id="Coils"/>
    </source>
</evidence>
<proteinExistence type="predicted"/>
<accession>A0ABR3SNN6</accession>
<feature type="region of interest" description="Disordered" evidence="2">
    <location>
        <begin position="361"/>
        <end position="400"/>
    </location>
</feature>